<dbReference type="Proteomes" id="UP001227101">
    <property type="component" value="Chromosome"/>
</dbReference>
<sequence length="114" mass="11391">MFKFMVLAATSTSAIALTVAPASADVGSHCQQDGYCLFSGTSFTGTKVAVPSGSGCAPVTGLGFAVARSAARGYGDSKVLELFSDTQCATSLGVVSGEVASTAARAYRLISIPA</sequence>
<accession>A0ABY8XZK5</accession>
<keyword evidence="1" id="KW-0732">Signal</keyword>
<evidence type="ECO:0000256" key="1">
    <source>
        <dbReference type="SAM" id="SignalP"/>
    </source>
</evidence>
<name>A0ABY8XZK5_9PSEU</name>
<feature type="chain" id="PRO_5046527065" description="Peptidase inhibitor family I36" evidence="1">
    <location>
        <begin position="25"/>
        <end position="114"/>
    </location>
</feature>
<proteinExistence type="predicted"/>
<gene>
    <name evidence="2" type="ORF">QP939_21830</name>
</gene>
<reference evidence="2 3" key="1">
    <citation type="submission" date="2023-06" db="EMBL/GenBank/DDBJ databases">
        <authorList>
            <person name="Oyuntsetseg B."/>
            <person name="Kim S.B."/>
        </authorList>
    </citation>
    <scope>NUCLEOTIDE SEQUENCE [LARGE SCALE GENOMIC DNA]</scope>
    <source>
        <strain evidence="2 3">2-2</strain>
    </source>
</reference>
<dbReference type="EMBL" id="CP127173">
    <property type="protein sequence ID" value="WIV61048.1"/>
    <property type="molecule type" value="Genomic_DNA"/>
</dbReference>
<evidence type="ECO:0008006" key="4">
    <source>
        <dbReference type="Google" id="ProtNLM"/>
    </source>
</evidence>
<evidence type="ECO:0000313" key="2">
    <source>
        <dbReference type="EMBL" id="WIV61048.1"/>
    </source>
</evidence>
<keyword evidence="3" id="KW-1185">Reference proteome</keyword>
<dbReference type="RefSeq" id="WP_285458662.1">
    <property type="nucleotide sequence ID" value="NZ_CP127173.1"/>
</dbReference>
<feature type="signal peptide" evidence="1">
    <location>
        <begin position="1"/>
        <end position="24"/>
    </location>
</feature>
<organism evidence="2 3">
    <name type="scientific">Amycolatopsis nalaikhensis</name>
    <dbReference type="NCBI Taxonomy" id="715472"/>
    <lineage>
        <taxon>Bacteria</taxon>
        <taxon>Bacillati</taxon>
        <taxon>Actinomycetota</taxon>
        <taxon>Actinomycetes</taxon>
        <taxon>Pseudonocardiales</taxon>
        <taxon>Pseudonocardiaceae</taxon>
        <taxon>Amycolatopsis</taxon>
    </lineage>
</organism>
<protein>
    <recommendedName>
        <fullName evidence="4">Peptidase inhibitor family I36</fullName>
    </recommendedName>
</protein>
<evidence type="ECO:0000313" key="3">
    <source>
        <dbReference type="Proteomes" id="UP001227101"/>
    </source>
</evidence>